<accession>A0A0S6VVY1</accession>
<dbReference type="InterPro" id="IPR041492">
    <property type="entry name" value="HAD_2"/>
</dbReference>
<dbReference type="SFLD" id="SFLDG01129">
    <property type="entry name" value="C1.5:_HAD__Beta-PGM__Phosphata"/>
    <property type="match status" value="1"/>
</dbReference>
<dbReference type="GO" id="GO:0006281">
    <property type="term" value="P:DNA repair"/>
    <property type="evidence" value="ECO:0007669"/>
    <property type="project" value="TreeGrafter"/>
</dbReference>
<gene>
    <name evidence="1" type="ORF">U14_00022</name>
</gene>
<dbReference type="InterPro" id="IPR006439">
    <property type="entry name" value="HAD-SF_hydro_IA"/>
</dbReference>
<dbReference type="NCBIfam" id="TIGR01549">
    <property type="entry name" value="HAD-SF-IA-v1"/>
    <property type="match status" value="1"/>
</dbReference>
<protein>
    <submittedName>
        <fullName evidence="1">Putative phosphoglycolate phosphatase, bacterial</fullName>
    </submittedName>
</protein>
<reference evidence="1" key="1">
    <citation type="journal article" date="2015" name="PeerJ">
        <title>First genomic representation of candidate bacterial phylum KSB3 points to enhanced environmental sensing as a trigger of wastewater bulking.</title>
        <authorList>
            <person name="Sekiguchi Y."/>
            <person name="Ohashi A."/>
            <person name="Parks D.H."/>
            <person name="Yamauchi T."/>
            <person name="Tyson G.W."/>
            <person name="Hugenholtz P."/>
        </authorList>
    </citation>
    <scope>NUCLEOTIDE SEQUENCE [LARGE SCALE GENOMIC DNA]</scope>
</reference>
<keyword evidence="2" id="KW-1185">Reference proteome</keyword>
<dbReference type="Proteomes" id="UP000030700">
    <property type="component" value="Unassembled WGS sequence"/>
</dbReference>
<dbReference type="SUPFAM" id="SSF56784">
    <property type="entry name" value="HAD-like"/>
    <property type="match status" value="1"/>
</dbReference>
<sequence length="216" mass="24040">MTYHAILFDLDGTLLNTLEDLANATNDALTAFGLPTHPVDAYRYFIGEGAKNLMKNALPPAQRTEKIIQQCLALFRENYERTWDRATRPYDGVPEMLTTVQSKQVNVAVLSNKPDDFTRKCVEQLLSSWQFTCVFGQRDGVPRKPDPTAALEIAKILKCDPAEMLYVGDSGTDMQTAVAAGMFPVGALWGFREREELLSNGAKMLIAHPSELLDLL</sequence>
<dbReference type="SFLD" id="SFLDG01135">
    <property type="entry name" value="C1.5.6:_HAD__Beta-PGM__Phospha"/>
    <property type="match status" value="1"/>
</dbReference>
<dbReference type="InterPro" id="IPR023198">
    <property type="entry name" value="PGP-like_dom2"/>
</dbReference>
<dbReference type="Gene3D" id="3.40.50.1000">
    <property type="entry name" value="HAD superfamily/HAD-like"/>
    <property type="match status" value="1"/>
</dbReference>
<dbReference type="HOGENOM" id="CLU_045011_19_1_0"/>
<dbReference type="Pfam" id="PF13419">
    <property type="entry name" value="HAD_2"/>
    <property type="match status" value="1"/>
</dbReference>
<dbReference type="PANTHER" id="PTHR43434">
    <property type="entry name" value="PHOSPHOGLYCOLATE PHOSPHATASE"/>
    <property type="match status" value="1"/>
</dbReference>
<proteinExistence type="predicted"/>
<dbReference type="InterPro" id="IPR050155">
    <property type="entry name" value="HAD-like_hydrolase_sf"/>
</dbReference>
<dbReference type="InterPro" id="IPR023214">
    <property type="entry name" value="HAD_sf"/>
</dbReference>
<dbReference type="InterPro" id="IPR036412">
    <property type="entry name" value="HAD-like_sf"/>
</dbReference>
<dbReference type="Gene3D" id="1.10.150.240">
    <property type="entry name" value="Putative phosphatase, domain 2"/>
    <property type="match status" value="1"/>
</dbReference>
<dbReference type="AlphaFoldDB" id="A0A0S6VVY1"/>
<dbReference type="PANTHER" id="PTHR43434:SF1">
    <property type="entry name" value="PHOSPHOGLYCOLATE PHOSPHATASE"/>
    <property type="match status" value="1"/>
</dbReference>
<evidence type="ECO:0000313" key="2">
    <source>
        <dbReference type="Proteomes" id="UP000030700"/>
    </source>
</evidence>
<name>A0A0S6VVY1_9BACT</name>
<dbReference type="SFLD" id="SFLDS00003">
    <property type="entry name" value="Haloacid_Dehalogenase"/>
    <property type="match status" value="1"/>
</dbReference>
<dbReference type="EMBL" id="DF820455">
    <property type="protein sequence ID" value="GAK48814.1"/>
    <property type="molecule type" value="Genomic_DNA"/>
</dbReference>
<dbReference type="GO" id="GO:0005829">
    <property type="term" value="C:cytosol"/>
    <property type="evidence" value="ECO:0007669"/>
    <property type="project" value="TreeGrafter"/>
</dbReference>
<dbReference type="PROSITE" id="PS01228">
    <property type="entry name" value="COF_1"/>
    <property type="match status" value="1"/>
</dbReference>
<evidence type="ECO:0000313" key="1">
    <source>
        <dbReference type="EMBL" id="GAK48814.1"/>
    </source>
</evidence>
<dbReference type="GO" id="GO:0008967">
    <property type="term" value="F:phosphoglycolate phosphatase activity"/>
    <property type="evidence" value="ECO:0007669"/>
    <property type="project" value="TreeGrafter"/>
</dbReference>
<dbReference type="STRING" id="1499966.U14_00022"/>
<organism evidence="1">
    <name type="scientific">Candidatus Moduliflexus flocculans</name>
    <dbReference type="NCBI Taxonomy" id="1499966"/>
    <lineage>
        <taxon>Bacteria</taxon>
        <taxon>Candidatus Moduliflexota</taxon>
        <taxon>Candidatus Moduliflexia</taxon>
        <taxon>Candidatus Moduliflexales</taxon>
        <taxon>Candidatus Moduliflexaceae</taxon>
    </lineage>
</organism>